<organism evidence="16 17">
    <name type="scientific">Stichopus japonicus</name>
    <name type="common">Sea cucumber</name>
    <dbReference type="NCBI Taxonomy" id="307972"/>
    <lineage>
        <taxon>Eukaryota</taxon>
        <taxon>Metazoa</taxon>
        <taxon>Echinodermata</taxon>
        <taxon>Eleutherozoa</taxon>
        <taxon>Echinozoa</taxon>
        <taxon>Holothuroidea</taxon>
        <taxon>Aspidochirotacea</taxon>
        <taxon>Aspidochirotida</taxon>
        <taxon>Stichopodidae</taxon>
        <taxon>Apostichopus</taxon>
    </lineage>
</organism>
<feature type="region of interest" description="Disordered" evidence="14">
    <location>
        <begin position="383"/>
        <end position="523"/>
    </location>
</feature>
<dbReference type="InterPro" id="IPR025927">
    <property type="entry name" value="Znf_KANL2-like"/>
</dbReference>
<dbReference type="InterPro" id="IPR026316">
    <property type="entry name" value="NSL2"/>
</dbReference>
<evidence type="ECO:0000256" key="3">
    <source>
        <dbReference type="ARBA" id="ARBA00015508"/>
    </source>
</evidence>
<feature type="compositionally biased region" description="Polar residues" evidence="14">
    <location>
        <begin position="432"/>
        <end position="448"/>
    </location>
</feature>
<evidence type="ECO:0000256" key="14">
    <source>
        <dbReference type="SAM" id="MobiDB-lite"/>
    </source>
</evidence>
<keyword evidence="4" id="KW-1017">Isopeptide bond</keyword>
<evidence type="ECO:0000256" key="10">
    <source>
        <dbReference type="ARBA" id="ARBA00032947"/>
    </source>
</evidence>
<dbReference type="PANTHER" id="PTHR13453:SF1">
    <property type="entry name" value="KAT8 REGULATORY NSL COMPLEX SUBUNIT 2"/>
    <property type="match status" value="1"/>
</dbReference>
<feature type="domain" description="KANL2-like probable zinc-finger" evidence="15">
    <location>
        <begin position="2"/>
        <end position="55"/>
    </location>
</feature>
<evidence type="ECO:0000256" key="1">
    <source>
        <dbReference type="ARBA" id="ARBA00004123"/>
    </source>
</evidence>
<gene>
    <name evidence="16" type="ORF">BSL78_13160</name>
</gene>
<evidence type="ECO:0000313" key="16">
    <source>
        <dbReference type="EMBL" id="PIK49953.1"/>
    </source>
</evidence>
<keyword evidence="5" id="KW-0597">Phosphoprotein</keyword>
<dbReference type="OrthoDB" id="677315at2759"/>
<evidence type="ECO:0000256" key="2">
    <source>
        <dbReference type="ARBA" id="ARBA00004173"/>
    </source>
</evidence>
<dbReference type="EMBL" id="MRZV01000440">
    <property type="protein sequence ID" value="PIK49953.1"/>
    <property type="molecule type" value="Genomic_DNA"/>
</dbReference>
<sequence length="523" mass="58160">MQDRLDGFDFCIDHILQDKNAPFKPCNFVSAKSGAKCTKAAPRGDKKDGYCKQHTRRASVLRYKASLKSKPKDPAQLVLDELDYYAAGSTKGFPSGPVSSISKTFDYGSGSDSDIEPPQLDQTYQCDQDSDAESVDSEPEDLLKYAEVYTAEEVALITRDKLIRLQSLYINQFKRLQYLMKEKRREYLSGLRKEIPLYGPNLGRMSDTKEKKRLRKLKAMMSYRKRKGLCALLHRKSKNRRIQVTHDYDGPVKETKLPVCSFSEGEEKCDRPCVPLVKFCMDHVFLDPRQVLYKRCSKASGVCQRAAIPYYKGFTCKLHHEVPPYTSRLWKPTRLQKQRREPAPVPLSLFNESSILSSLEPMDTTEPIPFNLPNLLSLPSTSKTTAAMSVSRQGSAQVRQEHTSVPSGADKDNQSNKSQETVAAVPPEAGTASGQAPNEPTPKYSTDTPPGLVASASGMPANQLSSKTTEEKPSNPKLTSHGQEEKQVCKDGKDTTEETEAVIDVTGISQEPTADGTALDVQT</sequence>
<feature type="compositionally biased region" description="Basic and acidic residues" evidence="14">
    <location>
        <begin position="482"/>
        <end position="496"/>
    </location>
</feature>
<dbReference type="GO" id="GO:0006325">
    <property type="term" value="P:chromatin organization"/>
    <property type="evidence" value="ECO:0007669"/>
    <property type="project" value="UniProtKB-KW"/>
</dbReference>
<comment type="function">
    <text evidence="12">Non-catalytic component of the NSL histone acetyltransferase complex, a multiprotein complex that mediates histone H4 acetylation at 'Lys-5'- and 'Lys-8' (H4K5ac and H4K8ac) at transcription start sites and promotes transcription initiation. Required for NSL complex stability and for transcription of intraciliary transport genes in both ciliated and non-ciliated cells by regulating histone H4 acetylation at 'Lys-5'- and 'Lys-12' (H4K5ac and H4K12ac). This is necessary for cilium assembly in ciliated cells and for organization of the microtubule cytoskeleton in non-ciliated cells. Required within the NSL complex to maintain nuclear architecture stability by promoting KAT8-mediated acetylation of lamin LMNA.</text>
</comment>
<comment type="caution">
    <text evidence="16">The sequence shown here is derived from an EMBL/GenBank/DDBJ whole genome shotgun (WGS) entry which is preliminary data.</text>
</comment>
<reference evidence="16 17" key="1">
    <citation type="journal article" date="2017" name="PLoS Biol.">
        <title>The sea cucumber genome provides insights into morphological evolution and visceral regeneration.</title>
        <authorList>
            <person name="Zhang X."/>
            <person name="Sun L."/>
            <person name="Yuan J."/>
            <person name="Sun Y."/>
            <person name="Gao Y."/>
            <person name="Zhang L."/>
            <person name="Li S."/>
            <person name="Dai H."/>
            <person name="Hamel J.F."/>
            <person name="Liu C."/>
            <person name="Yu Y."/>
            <person name="Liu S."/>
            <person name="Lin W."/>
            <person name="Guo K."/>
            <person name="Jin S."/>
            <person name="Xu P."/>
            <person name="Storey K.B."/>
            <person name="Huan P."/>
            <person name="Zhang T."/>
            <person name="Zhou Y."/>
            <person name="Zhang J."/>
            <person name="Lin C."/>
            <person name="Li X."/>
            <person name="Xing L."/>
            <person name="Huo D."/>
            <person name="Sun M."/>
            <person name="Wang L."/>
            <person name="Mercier A."/>
            <person name="Li F."/>
            <person name="Yang H."/>
            <person name="Xiang J."/>
        </authorList>
    </citation>
    <scope>NUCLEOTIDE SEQUENCE [LARGE SCALE GENOMIC DNA]</scope>
    <source>
        <strain evidence="16">Shaxun</strain>
        <tissue evidence="16">Muscle</tissue>
    </source>
</reference>
<evidence type="ECO:0000259" key="15">
    <source>
        <dbReference type="Pfam" id="PF13891"/>
    </source>
</evidence>
<proteinExistence type="predicted"/>
<dbReference type="Pfam" id="PF13891">
    <property type="entry name" value="zf-C3HC3H_KANSL2"/>
    <property type="match status" value="2"/>
</dbReference>
<comment type="subcellular location">
    <subcellularLocation>
        <location evidence="2">Mitochondrion</location>
    </subcellularLocation>
    <subcellularLocation>
        <location evidence="1">Nucleus</location>
    </subcellularLocation>
</comment>
<evidence type="ECO:0000256" key="7">
    <source>
        <dbReference type="ARBA" id="ARBA00022853"/>
    </source>
</evidence>
<keyword evidence="8" id="KW-0496">Mitochondrion</keyword>
<evidence type="ECO:0000256" key="5">
    <source>
        <dbReference type="ARBA" id="ARBA00022553"/>
    </source>
</evidence>
<keyword evidence="9" id="KW-0539">Nucleus</keyword>
<name>A0A2G8KPL3_STIJA</name>
<evidence type="ECO:0000256" key="12">
    <source>
        <dbReference type="ARBA" id="ARBA00093359"/>
    </source>
</evidence>
<accession>A0A2G8KPL3</accession>
<dbReference type="GO" id="GO:0005739">
    <property type="term" value="C:mitochondrion"/>
    <property type="evidence" value="ECO:0007669"/>
    <property type="project" value="UniProtKB-SubCell"/>
</dbReference>
<feature type="compositionally biased region" description="Polar residues" evidence="14">
    <location>
        <begin position="383"/>
        <end position="406"/>
    </location>
</feature>
<protein>
    <recommendedName>
        <fullName evidence="3">KAT8 regulatory NSL complex subunit 2</fullName>
    </recommendedName>
    <alternativeName>
        <fullName evidence="11">NSL complex protein NSL2</fullName>
    </alternativeName>
    <alternativeName>
        <fullName evidence="10">Non-specific lethal 2 homolog</fullName>
    </alternativeName>
</protein>
<evidence type="ECO:0000313" key="17">
    <source>
        <dbReference type="Proteomes" id="UP000230750"/>
    </source>
</evidence>
<keyword evidence="7" id="KW-0156">Chromatin regulator</keyword>
<evidence type="ECO:0000256" key="11">
    <source>
        <dbReference type="ARBA" id="ARBA00033378"/>
    </source>
</evidence>
<evidence type="ECO:0000256" key="4">
    <source>
        <dbReference type="ARBA" id="ARBA00022499"/>
    </source>
</evidence>
<evidence type="ECO:0000256" key="9">
    <source>
        <dbReference type="ARBA" id="ARBA00023242"/>
    </source>
</evidence>
<dbReference type="GO" id="GO:0044545">
    <property type="term" value="C:NSL complex"/>
    <property type="evidence" value="ECO:0007669"/>
    <property type="project" value="TreeGrafter"/>
</dbReference>
<evidence type="ECO:0000256" key="13">
    <source>
        <dbReference type="ARBA" id="ARBA00093543"/>
    </source>
</evidence>
<dbReference type="AlphaFoldDB" id="A0A2G8KPL3"/>
<dbReference type="STRING" id="307972.A0A2G8KPL3"/>
<evidence type="ECO:0000256" key="8">
    <source>
        <dbReference type="ARBA" id="ARBA00023128"/>
    </source>
</evidence>
<keyword evidence="6" id="KW-0832">Ubl conjugation</keyword>
<dbReference type="Proteomes" id="UP000230750">
    <property type="component" value="Unassembled WGS sequence"/>
</dbReference>
<keyword evidence="17" id="KW-1185">Reference proteome</keyword>
<feature type="domain" description="KANL2-like probable zinc-finger" evidence="15">
    <location>
        <begin position="260"/>
        <end position="320"/>
    </location>
</feature>
<comment type="subunit">
    <text evidence="13">Component of the NSL complex at least composed of KAT8/MOF, KANSL1, KANSL2, KANSL3, MCRS1, PHF20, OGT1/OGT, WDR5 and HCFC1.</text>
</comment>
<evidence type="ECO:0000256" key="6">
    <source>
        <dbReference type="ARBA" id="ARBA00022843"/>
    </source>
</evidence>
<dbReference type="GO" id="GO:0005634">
    <property type="term" value="C:nucleus"/>
    <property type="evidence" value="ECO:0007669"/>
    <property type="project" value="UniProtKB-SubCell"/>
</dbReference>
<dbReference type="PANTHER" id="PTHR13453">
    <property type="entry name" value="KAT8 REGULATORY NSL COMPLEX SUBUNIT 2"/>
    <property type="match status" value="1"/>
</dbReference>